<keyword evidence="2" id="KW-1185">Reference proteome</keyword>
<dbReference type="AlphaFoldDB" id="A0ABD0MAK8"/>
<name>A0ABD0MAK8_9CAEN</name>
<reference evidence="1 2" key="1">
    <citation type="journal article" date="2023" name="Sci. Data">
        <title>Genome assembly of the Korean intertidal mud-creeper Batillaria attramentaria.</title>
        <authorList>
            <person name="Patra A.K."/>
            <person name="Ho P.T."/>
            <person name="Jun S."/>
            <person name="Lee S.J."/>
            <person name="Kim Y."/>
            <person name="Won Y.J."/>
        </authorList>
    </citation>
    <scope>NUCLEOTIDE SEQUENCE [LARGE SCALE GENOMIC DNA]</scope>
    <source>
        <strain evidence="1">Wonlab-2016</strain>
    </source>
</reference>
<accession>A0ABD0MAK8</accession>
<sequence>MSPSTSPRHLEFVEVSFESELSKRCDPREVWDAGSRQQLHTVRHFPPHKSVASNLLESLPLATVYFVASGLGQTEIRAGKALGQGVGLGWVGSGERRSYTNSKK</sequence>
<dbReference type="EMBL" id="JACVVK020000001">
    <property type="protein sequence ID" value="KAK7508645.1"/>
    <property type="molecule type" value="Genomic_DNA"/>
</dbReference>
<dbReference type="Proteomes" id="UP001519460">
    <property type="component" value="Unassembled WGS sequence"/>
</dbReference>
<organism evidence="1 2">
    <name type="scientific">Batillaria attramentaria</name>
    <dbReference type="NCBI Taxonomy" id="370345"/>
    <lineage>
        <taxon>Eukaryota</taxon>
        <taxon>Metazoa</taxon>
        <taxon>Spiralia</taxon>
        <taxon>Lophotrochozoa</taxon>
        <taxon>Mollusca</taxon>
        <taxon>Gastropoda</taxon>
        <taxon>Caenogastropoda</taxon>
        <taxon>Sorbeoconcha</taxon>
        <taxon>Cerithioidea</taxon>
        <taxon>Batillariidae</taxon>
        <taxon>Batillaria</taxon>
    </lineage>
</organism>
<evidence type="ECO:0000313" key="2">
    <source>
        <dbReference type="Proteomes" id="UP001519460"/>
    </source>
</evidence>
<evidence type="ECO:0000313" key="1">
    <source>
        <dbReference type="EMBL" id="KAK7508645.1"/>
    </source>
</evidence>
<proteinExistence type="predicted"/>
<protein>
    <submittedName>
        <fullName evidence="1">Uncharacterized protein</fullName>
    </submittedName>
</protein>
<gene>
    <name evidence="1" type="ORF">BaRGS_00000211</name>
</gene>
<comment type="caution">
    <text evidence="1">The sequence shown here is derived from an EMBL/GenBank/DDBJ whole genome shotgun (WGS) entry which is preliminary data.</text>
</comment>